<feature type="transmembrane region" description="Helical" evidence="1">
    <location>
        <begin position="302"/>
        <end position="325"/>
    </location>
</feature>
<keyword evidence="1" id="KW-0812">Transmembrane</keyword>
<dbReference type="Pfam" id="PF01966">
    <property type="entry name" value="HD"/>
    <property type="match status" value="1"/>
</dbReference>
<dbReference type="Pfam" id="PF07698">
    <property type="entry name" value="7TM-7TMR_HD"/>
    <property type="match status" value="1"/>
</dbReference>
<evidence type="ECO:0000313" key="3">
    <source>
        <dbReference type="EMBL" id="MBP0723586.1"/>
    </source>
</evidence>
<dbReference type="InterPro" id="IPR006674">
    <property type="entry name" value="HD_domain"/>
</dbReference>
<protein>
    <submittedName>
        <fullName evidence="3">HD family phosphohydrolase</fullName>
    </submittedName>
</protein>
<sequence length="701" mass="78991">MDRLKNLLQDNKKQSVIISFLIILFSVLTYFLLLNNVKPVQYDLELLSISNKTIYSPITIEDKAATAKKRQEASDRVKDQYVYREDYNQNRIDIVNSIFDVVVEVQQNTGTKSKNKGQALIDEEVKNVKGKLPNDIIDNFDDNVFAALLKASPQELNIARASLTTSINRVMSDQIRTDQVKQAKKELSNELSYVSLNSTLKKAMITIGQFAIVPNYFYDAEATKERKRIESEQVNPVYILQGQVLVKEGETITKEKYDQLQLVGLLNKNQTYQPYIGLLLLIGLFAYFIYKQLHMLEKKELLYSVAYFSILIFTLLIIKGISLFQSVQFTGLEYITPVAIGTLLIKFLFGNRYIIVSSLIFSICGSIMFNQGVNGTLNYDVGVYILMSAVAVLFSNKERDKRSMVMHSGMLISLVNVATILILLLLRNGQYSSVEIGINLLMGLGSGILSSIITMGVLPFIEDSFGMVSPFKLMELGSPNHPLLRKILLETPGTYHHSIMVANLAEAACEAVGANGLIARVGSYYHDIGKTVNPGYFIENQMNGRNPHDFITPEKSRDIIFAHVSEGVKILQKYKMPNDIIDIAAEHHGTTLLKYFYYKEKEKNPTVSEKEFRYSGPKAHSKETAIVGVADSVEAAVRSLKQPDMEKIEELVSAIINDRLQDGQFALCDLTFKELSLIEQSLCETLKGTFHSRIQYPNQEK</sequence>
<dbReference type="PANTHER" id="PTHR36442">
    <property type="entry name" value="CYCLIC-DI-AMP PHOSPHODIESTERASE PGPH"/>
    <property type="match status" value="1"/>
</dbReference>
<feature type="transmembrane region" description="Helical" evidence="1">
    <location>
        <begin position="408"/>
        <end position="426"/>
    </location>
</feature>
<dbReference type="InterPro" id="IPR006675">
    <property type="entry name" value="HDIG_dom"/>
</dbReference>
<dbReference type="Proteomes" id="UP000682134">
    <property type="component" value="Unassembled WGS sequence"/>
</dbReference>
<dbReference type="InterPro" id="IPR003607">
    <property type="entry name" value="HD/PDEase_dom"/>
</dbReference>
<keyword evidence="1" id="KW-1133">Transmembrane helix</keyword>
<dbReference type="AlphaFoldDB" id="A0A940SHK2"/>
<organism evidence="3 4">
    <name type="scientific">Gottfriedia endophytica</name>
    <dbReference type="NCBI Taxonomy" id="2820819"/>
    <lineage>
        <taxon>Bacteria</taxon>
        <taxon>Bacillati</taxon>
        <taxon>Bacillota</taxon>
        <taxon>Bacilli</taxon>
        <taxon>Bacillales</taxon>
        <taxon>Bacillaceae</taxon>
        <taxon>Gottfriedia</taxon>
    </lineage>
</organism>
<evidence type="ECO:0000313" key="4">
    <source>
        <dbReference type="Proteomes" id="UP000682134"/>
    </source>
</evidence>
<dbReference type="PANTHER" id="PTHR36442:SF1">
    <property type="entry name" value="CYCLIC-DI-AMP PHOSPHODIESTERASE PGPH"/>
    <property type="match status" value="1"/>
</dbReference>
<evidence type="ECO:0000259" key="2">
    <source>
        <dbReference type="SMART" id="SM00471"/>
    </source>
</evidence>
<dbReference type="EMBL" id="JAGIYQ010000001">
    <property type="protein sequence ID" value="MBP0723586.1"/>
    <property type="molecule type" value="Genomic_DNA"/>
</dbReference>
<evidence type="ECO:0000256" key="1">
    <source>
        <dbReference type="SAM" id="Phobius"/>
    </source>
</evidence>
<dbReference type="SUPFAM" id="SSF109604">
    <property type="entry name" value="HD-domain/PDEase-like"/>
    <property type="match status" value="1"/>
</dbReference>
<keyword evidence="4" id="KW-1185">Reference proteome</keyword>
<comment type="caution">
    <text evidence="3">The sequence shown here is derived from an EMBL/GenBank/DDBJ whole genome shotgun (WGS) entry which is preliminary data.</text>
</comment>
<gene>
    <name evidence="3" type="ORF">J5Y03_00120</name>
</gene>
<feature type="domain" description="HD/PDEase" evidence="2">
    <location>
        <begin position="490"/>
        <end position="645"/>
    </location>
</feature>
<dbReference type="InterPro" id="IPR011624">
    <property type="entry name" value="Metal-dep_PHydrolase_7TM_extra"/>
</dbReference>
<dbReference type="InterPro" id="IPR011621">
    <property type="entry name" value="Metal-dep_PHydrolase_7TM_intra"/>
</dbReference>
<accession>A0A940SHK2</accession>
<reference evidence="3" key="1">
    <citation type="submission" date="2021-04" db="EMBL/GenBank/DDBJ databases">
        <title>Genome seq and assembly of Bacillus sp.</title>
        <authorList>
            <person name="Chhetri G."/>
        </authorList>
    </citation>
    <scope>NUCLEOTIDE SEQUENCE</scope>
    <source>
        <strain evidence="3">RG28</strain>
    </source>
</reference>
<dbReference type="SMART" id="SM00471">
    <property type="entry name" value="HDc"/>
    <property type="match status" value="1"/>
</dbReference>
<dbReference type="Gene3D" id="1.10.3210.10">
    <property type="entry name" value="Hypothetical protein af1432"/>
    <property type="match status" value="1"/>
</dbReference>
<feature type="transmembrane region" description="Helical" evidence="1">
    <location>
        <begin position="438"/>
        <end position="461"/>
    </location>
</feature>
<keyword evidence="1" id="KW-0472">Membrane</keyword>
<feature type="transmembrane region" description="Helical" evidence="1">
    <location>
        <begin position="379"/>
        <end position="396"/>
    </location>
</feature>
<name>A0A940SHK2_9BACI</name>
<dbReference type="NCBIfam" id="TIGR00277">
    <property type="entry name" value="HDIG"/>
    <property type="match status" value="1"/>
</dbReference>
<feature type="transmembrane region" description="Helical" evidence="1">
    <location>
        <begin position="272"/>
        <end position="290"/>
    </location>
</feature>
<proteinExistence type="predicted"/>
<dbReference type="Pfam" id="PF07697">
    <property type="entry name" value="7TMR-HDED"/>
    <property type="match status" value="1"/>
</dbReference>
<dbReference type="RefSeq" id="WP_209401082.1">
    <property type="nucleotide sequence ID" value="NZ_JAGIYQ010000001.1"/>
</dbReference>
<feature type="transmembrane region" description="Helical" evidence="1">
    <location>
        <begin position="16"/>
        <end position="34"/>
    </location>
</feature>
<feature type="transmembrane region" description="Helical" evidence="1">
    <location>
        <begin position="331"/>
        <end position="349"/>
    </location>
</feature>
<dbReference type="InterPro" id="IPR052722">
    <property type="entry name" value="PgpH_phosphodiesterase"/>
</dbReference>
<dbReference type="CDD" id="cd00077">
    <property type="entry name" value="HDc"/>
    <property type="match status" value="1"/>
</dbReference>